<sequence length="259" mass="30080">MLVKFETKSARVKGLSFHPRRPWILARSEELLSLIFNNLSVHSRSTSSRLSFHNQQLFVSGGDDYKVKLWNYKLRRCLYTFLGHLDYLRTTYFHHKQPWILSASDDQTIRIWNWQRLRKKQTERSKSPIEGRQNNTRSPDLFAPPDAVVRHLMEGHSSGVNWLDRERPAFAVHGNLIYYIKERLLRRLDLTTSKDQAVLQLKGGPRLNVRSLSYNPAENTVLLTTRPPNSDNGSYELYVIPGDTNSSQPETAECKKGQE</sequence>
<proteinExistence type="predicted"/>
<dbReference type="PROSITE" id="PS50294">
    <property type="entry name" value="WD_REPEATS_REGION"/>
    <property type="match status" value="1"/>
</dbReference>
<protein>
    <submittedName>
        <fullName evidence="6">Coatomer subunit alpha</fullName>
    </submittedName>
</protein>
<organism evidence="6 7">
    <name type="scientific">Orchesella cincta</name>
    <name type="common">Springtail</name>
    <name type="synonym">Podura cincta</name>
    <dbReference type="NCBI Taxonomy" id="48709"/>
    <lineage>
        <taxon>Eukaryota</taxon>
        <taxon>Metazoa</taxon>
        <taxon>Ecdysozoa</taxon>
        <taxon>Arthropoda</taxon>
        <taxon>Hexapoda</taxon>
        <taxon>Collembola</taxon>
        <taxon>Entomobryomorpha</taxon>
        <taxon>Entomobryoidea</taxon>
        <taxon>Orchesellidae</taxon>
        <taxon>Orchesellinae</taxon>
        <taxon>Orchesella</taxon>
    </lineage>
</organism>
<dbReference type="GO" id="GO:0006886">
    <property type="term" value="P:intracellular protein transport"/>
    <property type="evidence" value="ECO:0007669"/>
    <property type="project" value="TreeGrafter"/>
</dbReference>
<dbReference type="AlphaFoldDB" id="A0A1D2M8Q0"/>
<dbReference type="GO" id="GO:0030126">
    <property type="term" value="C:COPI vesicle coat"/>
    <property type="evidence" value="ECO:0007669"/>
    <property type="project" value="TreeGrafter"/>
</dbReference>
<dbReference type="PANTHER" id="PTHR19876">
    <property type="entry name" value="COATOMER"/>
    <property type="match status" value="1"/>
</dbReference>
<dbReference type="PANTHER" id="PTHR19876:SF1">
    <property type="entry name" value="COATOMER SUBUNIT ALPHA"/>
    <property type="match status" value="1"/>
</dbReference>
<dbReference type="Gene3D" id="2.130.10.10">
    <property type="entry name" value="YVTN repeat-like/Quinoprotein amine dehydrogenase"/>
    <property type="match status" value="1"/>
</dbReference>
<keyword evidence="2 4" id="KW-0853">WD repeat</keyword>
<dbReference type="InterPro" id="IPR001680">
    <property type="entry name" value="WD40_rpt"/>
</dbReference>
<comment type="caution">
    <text evidence="6">The sequence shown here is derived from an EMBL/GenBank/DDBJ whole genome shotgun (WGS) entry which is preliminary data.</text>
</comment>
<dbReference type="GO" id="GO:0006888">
    <property type="term" value="P:endoplasmic reticulum to Golgi vesicle-mediated transport"/>
    <property type="evidence" value="ECO:0007669"/>
    <property type="project" value="TreeGrafter"/>
</dbReference>
<dbReference type="InterPro" id="IPR050844">
    <property type="entry name" value="Coatomer_complex_subunit"/>
</dbReference>
<evidence type="ECO:0000313" key="7">
    <source>
        <dbReference type="Proteomes" id="UP000094527"/>
    </source>
</evidence>
<evidence type="ECO:0000256" key="2">
    <source>
        <dbReference type="ARBA" id="ARBA00022574"/>
    </source>
</evidence>
<dbReference type="Pfam" id="PF00400">
    <property type="entry name" value="WD40"/>
    <property type="match status" value="2"/>
</dbReference>
<gene>
    <name evidence="6" type="ORF">Ocin01_17331</name>
</gene>
<feature type="repeat" description="WD" evidence="4">
    <location>
        <begin position="39"/>
        <end position="80"/>
    </location>
</feature>
<feature type="repeat" description="WD" evidence="4">
    <location>
        <begin position="81"/>
        <end position="122"/>
    </location>
</feature>
<dbReference type="STRING" id="48709.A0A1D2M8Q0"/>
<dbReference type="EMBL" id="LJIJ01002707">
    <property type="protein sequence ID" value="ODM89350.1"/>
    <property type="molecule type" value="Genomic_DNA"/>
</dbReference>
<evidence type="ECO:0000256" key="1">
    <source>
        <dbReference type="ARBA" id="ARBA00004347"/>
    </source>
</evidence>
<dbReference type="Proteomes" id="UP000094527">
    <property type="component" value="Unassembled WGS sequence"/>
</dbReference>
<keyword evidence="7" id="KW-1185">Reference proteome</keyword>
<dbReference type="OrthoDB" id="10261470at2759"/>
<dbReference type="InterPro" id="IPR015943">
    <property type="entry name" value="WD40/YVTN_repeat-like_dom_sf"/>
</dbReference>
<keyword evidence="3" id="KW-0677">Repeat</keyword>
<dbReference type="SUPFAM" id="SSF50978">
    <property type="entry name" value="WD40 repeat-like"/>
    <property type="match status" value="1"/>
</dbReference>
<evidence type="ECO:0000256" key="4">
    <source>
        <dbReference type="PROSITE-ProRule" id="PRU00221"/>
    </source>
</evidence>
<dbReference type="GO" id="GO:0006890">
    <property type="term" value="P:retrograde vesicle-mediated transport, Golgi to endoplasmic reticulum"/>
    <property type="evidence" value="ECO:0007669"/>
    <property type="project" value="TreeGrafter"/>
</dbReference>
<dbReference type="PROSITE" id="PS50082">
    <property type="entry name" value="WD_REPEATS_2"/>
    <property type="match status" value="2"/>
</dbReference>
<dbReference type="GO" id="GO:0006891">
    <property type="term" value="P:intra-Golgi vesicle-mediated transport"/>
    <property type="evidence" value="ECO:0007669"/>
    <property type="project" value="TreeGrafter"/>
</dbReference>
<evidence type="ECO:0000313" key="6">
    <source>
        <dbReference type="EMBL" id="ODM89350.1"/>
    </source>
</evidence>
<evidence type="ECO:0000256" key="3">
    <source>
        <dbReference type="ARBA" id="ARBA00022737"/>
    </source>
</evidence>
<reference evidence="6 7" key="1">
    <citation type="journal article" date="2016" name="Genome Biol. Evol.">
        <title>Gene Family Evolution Reflects Adaptation to Soil Environmental Stressors in the Genome of the Collembolan Orchesella cincta.</title>
        <authorList>
            <person name="Faddeeva-Vakhrusheva A."/>
            <person name="Derks M.F."/>
            <person name="Anvar S.Y."/>
            <person name="Agamennone V."/>
            <person name="Suring W."/>
            <person name="Smit S."/>
            <person name="van Straalen N.M."/>
            <person name="Roelofs D."/>
        </authorList>
    </citation>
    <scope>NUCLEOTIDE SEQUENCE [LARGE SCALE GENOMIC DNA]</scope>
    <source>
        <tissue evidence="6">Mixed pool</tissue>
    </source>
</reference>
<dbReference type="SMART" id="SM00320">
    <property type="entry name" value="WD40"/>
    <property type="match status" value="2"/>
</dbReference>
<comment type="subcellular location">
    <subcellularLocation>
        <location evidence="1">Cytoplasmic vesicle</location>
        <location evidence="1">COPI-coated vesicle membrane</location>
        <topology evidence="1">Peripheral membrane protein</topology>
        <orientation evidence="1">Cytoplasmic side</orientation>
    </subcellularLocation>
</comment>
<evidence type="ECO:0000256" key="5">
    <source>
        <dbReference type="SAM" id="MobiDB-lite"/>
    </source>
</evidence>
<feature type="region of interest" description="Disordered" evidence="5">
    <location>
        <begin position="239"/>
        <end position="259"/>
    </location>
</feature>
<accession>A0A1D2M8Q0</accession>
<dbReference type="InterPro" id="IPR036322">
    <property type="entry name" value="WD40_repeat_dom_sf"/>
</dbReference>
<name>A0A1D2M8Q0_ORCCI</name>